<evidence type="ECO:0000256" key="1">
    <source>
        <dbReference type="ARBA" id="ARBA00004370"/>
    </source>
</evidence>
<keyword evidence="4" id="KW-0472">Membrane</keyword>
<dbReference type="InterPro" id="IPR015919">
    <property type="entry name" value="Cadherin-like_sf"/>
</dbReference>
<protein>
    <recommendedName>
        <fullName evidence="7">Cadherin domain-containing protein</fullName>
    </recommendedName>
</protein>
<dbReference type="PROSITE" id="PS50268">
    <property type="entry name" value="CADHERIN_2"/>
    <property type="match status" value="2"/>
</dbReference>
<evidence type="ECO:0000256" key="3">
    <source>
        <dbReference type="ARBA" id="ARBA00022837"/>
    </source>
</evidence>
<keyword evidence="3 5" id="KW-0106">Calcium</keyword>
<feature type="signal peptide" evidence="6">
    <location>
        <begin position="1"/>
        <end position="21"/>
    </location>
</feature>
<dbReference type="GO" id="GO:0016342">
    <property type="term" value="C:catenin complex"/>
    <property type="evidence" value="ECO:0007669"/>
    <property type="project" value="TreeGrafter"/>
</dbReference>
<dbReference type="PANTHER" id="PTHR24027">
    <property type="entry name" value="CADHERIN-23"/>
    <property type="match status" value="1"/>
</dbReference>
<gene>
    <name evidence="8" type="ORF">HGM15179_012553</name>
</gene>
<evidence type="ECO:0000256" key="6">
    <source>
        <dbReference type="SAM" id="SignalP"/>
    </source>
</evidence>
<dbReference type="InterPro" id="IPR002126">
    <property type="entry name" value="Cadherin-like_dom"/>
</dbReference>
<evidence type="ECO:0000313" key="9">
    <source>
        <dbReference type="Proteomes" id="UP000796761"/>
    </source>
</evidence>
<evidence type="ECO:0000313" key="8">
    <source>
        <dbReference type="EMBL" id="TRZ14526.1"/>
    </source>
</evidence>
<dbReference type="Proteomes" id="UP000796761">
    <property type="component" value="Unassembled WGS sequence"/>
</dbReference>
<name>A0A8K1G9L2_9PASS</name>
<dbReference type="GO" id="GO:0007156">
    <property type="term" value="P:homophilic cell adhesion via plasma membrane adhesion molecules"/>
    <property type="evidence" value="ECO:0007669"/>
    <property type="project" value="InterPro"/>
</dbReference>
<feature type="chain" id="PRO_5035479171" description="Cadherin domain-containing protein" evidence="6">
    <location>
        <begin position="22"/>
        <end position="279"/>
    </location>
</feature>
<dbReference type="InterPro" id="IPR039808">
    <property type="entry name" value="Cadherin"/>
</dbReference>
<dbReference type="PANTHER" id="PTHR24027:SF431">
    <property type="entry name" value="CADHERIN-RELATED FAMILY MEMBER 5-LIKE ISOFORM X1"/>
    <property type="match status" value="1"/>
</dbReference>
<dbReference type="GO" id="GO:0016339">
    <property type="term" value="P:calcium-dependent cell-cell adhesion via plasma membrane cell adhesion molecules"/>
    <property type="evidence" value="ECO:0007669"/>
    <property type="project" value="TreeGrafter"/>
</dbReference>
<dbReference type="GO" id="GO:0005912">
    <property type="term" value="C:adherens junction"/>
    <property type="evidence" value="ECO:0007669"/>
    <property type="project" value="TreeGrafter"/>
</dbReference>
<dbReference type="GO" id="GO:0005509">
    <property type="term" value="F:calcium ion binding"/>
    <property type="evidence" value="ECO:0007669"/>
    <property type="project" value="UniProtKB-UniRule"/>
</dbReference>
<evidence type="ECO:0000256" key="5">
    <source>
        <dbReference type="PROSITE-ProRule" id="PRU00043"/>
    </source>
</evidence>
<keyword evidence="9" id="KW-1185">Reference proteome</keyword>
<dbReference type="GO" id="GO:0044331">
    <property type="term" value="P:cell-cell adhesion mediated by cadherin"/>
    <property type="evidence" value="ECO:0007669"/>
    <property type="project" value="TreeGrafter"/>
</dbReference>
<dbReference type="EMBL" id="SWJQ01000430">
    <property type="protein sequence ID" value="TRZ14526.1"/>
    <property type="molecule type" value="Genomic_DNA"/>
</dbReference>
<sequence>MATASCPALLAACLALHLATARGDGCSGFGNLFTEIAENSAHGSLVARLPPPGDGAGAGAALQLCLVGTDASWFYLDGRSVRLNVSAGRALDREELESPVLMVALTCAEDGSSPVEFRIIVQVLNENDNRPHFQGATVLTHNVSEVTVALRAPLGDWGGAFRGLFGECGVLGPPGDPRPAGDARGQLAPVHSVVFSAQAEDADGDTLMYVIDTASPDARFFRIDLPNSGRVVLARALDFESRRHLEVVVTAVVRPPPAHGTPLRAPRVSRVRGTLPRGV</sequence>
<organism evidence="8 9">
    <name type="scientific">Zosterops borbonicus</name>
    <dbReference type="NCBI Taxonomy" id="364589"/>
    <lineage>
        <taxon>Eukaryota</taxon>
        <taxon>Metazoa</taxon>
        <taxon>Chordata</taxon>
        <taxon>Craniata</taxon>
        <taxon>Vertebrata</taxon>
        <taxon>Euteleostomi</taxon>
        <taxon>Archelosauria</taxon>
        <taxon>Archosauria</taxon>
        <taxon>Dinosauria</taxon>
        <taxon>Saurischia</taxon>
        <taxon>Theropoda</taxon>
        <taxon>Coelurosauria</taxon>
        <taxon>Aves</taxon>
        <taxon>Neognathae</taxon>
        <taxon>Neoaves</taxon>
        <taxon>Telluraves</taxon>
        <taxon>Australaves</taxon>
        <taxon>Passeriformes</taxon>
        <taxon>Sylvioidea</taxon>
        <taxon>Zosteropidae</taxon>
        <taxon>Zosterops</taxon>
    </lineage>
</organism>
<accession>A0A8K1G9L2</accession>
<dbReference type="GO" id="GO:0034332">
    <property type="term" value="P:adherens junction organization"/>
    <property type="evidence" value="ECO:0007669"/>
    <property type="project" value="TreeGrafter"/>
</dbReference>
<dbReference type="AlphaFoldDB" id="A0A8K1G9L2"/>
<dbReference type="GO" id="GO:0000902">
    <property type="term" value="P:cell morphogenesis"/>
    <property type="evidence" value="ECO:0007669"/>
    <property type="project" value="TreeGrafter"/>
</dbReference>
<dbReference type="GO" id="GO:0008013">
    <property type="term" value="F:beta-catenin binding"/>
    <property type="evidence" value="ECO:0007669"/>
    <property type="project" value="TreeGrafter"/>
</dbReference>
<keyword evidence="2" id="KW-0677">Repeat</keyword>
<feature type="domain" description="Cadherin" evidence="7">
    <location>
        <begin position="35"/>
        <end position="133"/>
    </location>
</feature>
<dbReference type="GO" id="GO:0007043">
    <property type="term" value="P:cell-cell junction assembly"/>
    <property type="evidence" value="ECO:0007669"/>
    <property type="project" value="TreeGrafter"/>
</dbReference>
<keyword evidence="6" id="KW-0732">Signal</keyword>
<dbReference type="GO" id="GO:0016477">
    <property type="term" value="P:cell migration"/>
    <property type="evidence" value="ECO:0007669"/>
    <property type="project" value="TreeGrafter"/>
</dbReference>
<comment type="caution">
    <text evidence="8">The sequence shown here is derived from an EMBL/GenBank/DDBJ whole genome shotgun (WGS) entry which is preliminary data.</text>
</comment>
<dbReference type="OrthoDB" id="8958491at2759"/>
<evidence type="ECO:0000256" key="4">
    <source>
        <dbReference type="ARBA" id="ARBA00023136"/>
    </source>
</evidence>
<reference evidence="8" key="1">
    <citation type="submission" date="2019-04" db="EMBL/GenBank/DDBJ databases">
        <title>Genome assembly of Zosterops borbonicus 15179.</title>
        <authorList>
            <person name="Leroy T."/>
            <person name="Anselmetti Y."/>
            <person name="Tilak M.-K."/>
            <person name="Nabholz B."/>
        </authorList>
    </citation>
    <scope>NUCLEOTIDE SEQUENCE</scope>
    <source>
        <strain evidence="8">HGM_15179</strain>
        <tissue evidence="8">Muscle</tissue>
    </source>
</reference>
<dbReference type="CDD" id="cd11304">
    <property type="entry name" value="Cadherin_repeat"/>
    <property type="match status" value="2"/>
</dbReference>
<feature type="domain" description="Cadherin" evidence="7">
    <location>
        <begin position="188"/>
        <end position="251"/>
    </location>
</feature>
<dbReference type="Gene3D" id="2.60.40.60">
    <property type="entry name" value="Cadherins"/>
    <property type="match status" value="2"/>
</dbReference>
<proteinExistence type="predicted"/>
<dbReference type="GO" id="GO:0045296">
    <property type="term" value="F:cadherin binding"/>
    <property type="evidence" value="ECO:0007669"/>
    <property type="project" value="TreeGrafter"/>
</dbReference>
<comment type="subcellular location">
    <subcellularLocation>
        <location evidence="1">Membrane</location>
    </subcellularLocation>
</comment>
<dbReference type="SUPFAM" id="SSF49313">
    <property type="entry name" value="Cadherin-like"/>
    <property type="match status" value="1"/>
</dbReference>
<evidence type="ECO:0000259" key="7">
    <source>
        <dbReference type="PROSITE" id="PS50268"/>
    </source>
</evidence>
<evidence type="ECO:0000256" key="2">
    <source>
        <dbReference type="ARBA" id="ARBA00022737"/>
    </source>
</evidence>